<accession>A0A3M6TZD9</accession>
<evidence type="ECO:0000256" key="2">
    <source>
        <dbReference type="ARBA" id="ARBA00023157"/>
    </source>
</evidence>
<keyword evidence="2" id="KW-1015">Disulfide bond</keyword>
<evidence type="ECO:0000256" key="1">
    <source>
        <dbReference type="ARBA" id="ARBA00022729"/>
    </source>
</evidence>
<dbReference type="EMBL" id="RCHS01002554">
    <property type="protein sequence ID" value="RMX46815.1"/>
    <property type="molecule type" value="Genomic_DNA"/>
</dbReference>
<keyword evidence="1" id="KW-0732">Signal</keyword>
<dbReference type="PANTHER" id="PTHR14002:SF43">
    <property type="entry name" value="DELTA-LIKE PROTEIN"/>
    <property type="match status" value="1"/>
</dbReference>
<evidence type="ECO:0000313" key="5">
    <source>
        <dbReference type="Proteomes" id="UP000275408"/>
    </source>
</evidence>
<comment type="caution">
    <text evidence="4">The sequence shown here is derived from an EMBL/GenBank/DDBJ whole genome shotgun (WGS) entry which is preliminary data.</text>
</comment>
<feature type="transmembrane region" description="Helical" evidence="3">
    <location>
        <begin position="79"/>
        <end position="103"/>
    </location>
</feature>
<sequence>MWLFRNALLIDLHFIPRANHSCSKGCIKNKRKRREVTRDVGDQEESTNKIILTVGPVVFEAAKEDEPLDHQPSQSKQTALIGGVAGAGGFGLVAIVALVVLLVKFHQTASVSCGENKITVYLEKRRFYKFKANQLHSCYDSSAYGTFTFKMDFFTSSSFATPYTAQDYPLTVDLSEYVYLQYIDLRDFSCIAYKGSRKNDPVLQFHKVVHVTVLCNLKPNLLFADVARAV</sequence>
<reference evidence="4 5" key="1">
    <citation type="journal article" date="2018" name="Sci. Rep.">
        <title>Comparative analysis of the Pocillopora damicornis genome highlights role of immune system in coral evolution.</title>
        <authorList>
            <person name="Cunning R."/>
            <person name="Bay R.A."/>
            <person name="Gillette P."/>
            <person name="Baker A.C."/>
            <person name="Traylor-Knowles N."/>
        </authorList>
    </citation>
    <scope>NUCLEOTIDE SEQUENCE [LARGE SCALE GENOMIC DNA]</scope>
    <source>
        <strain evidence="4">RSMAS</strain>
        <tissue evidence="4">Whole animal</tissue>
    </source>
</reference>
<dbReference type="AlphaFoldDB" id="A0A3M6TZD9"/>
<dbReference type="Gene3D" id="2.60.40.4100">
    <property type="entry name" value="Zona pellucida, ZP-C domain"/>
    <property type="match status" value="1"/>
</dbReference>
<keyword evidence="3" id="KW-0812">Transmembrane</keyword>
<keyword evidence="3" id="KW-1133">Transmembrane helix</keyword>
<evidence type="ECO:0000256" key="3">
    <source>
        <dbReference type="SAM" id="Phobius"/>
    </source>
</evidence>
<organism evidence="4 5">
    <name type="scientific">Pocillopora damicornis</name>
    <name type="common">Cauliflower coral</name>
    <name type="synonym">Millepora damicornis</name>
    <dbReference type="NCBI Taxonomy" id="46731"/>
    <lineage>
        <taxon>Eukaryota</taxon>
        <taxon>Metazoa</taxon>
        <taxon>Cnidaria</taxon>
        <taxon>Anthozoa</taxon>
        <taxon>Hexacorallia</taxon>
        <taxon>Scleractinia</taxon>
        <taxon>Astrocoeniina</taxon>
        <taxon>Pocilloporidae</taxon>
        <taxon>Pocillopora</taxon>
    </lineage>
</organism>
<keyword evidence="3" id="KW-0472">Membrane</keyword>
<evidence type="ECO:0000313" key="4">
    <source>
        <dbReference type="EMBL" id="RMX46815.1"/>
    </source>
</evidence>
<dbReference type="Proteomes" id="UP000275408">
    <property type="component" value="Unassembled WGS sequence"/>
</dbReference>
<dbReference type="OrthoDB" id="10063988at2759"/>
<name>A0A3M6TZD9_POCDA</name>
<dbReference type="PANTHER" id="PTHR14002">
    <property type="entry name" value="ENDOGLIN/TGF-BETA RECEPTOR TYPE III"/>
    <property type="match status" value="1"/>
</dbReference>
<gene>
    <name evidence="4" type="ORF">pdam_00007660</name>
</gene>
<dbReference type="InterPro" id="IPR042235">
    <property type="entry name" value="ZP-C_dom"/>
</dbReference>
<keyword evidence="5" id="KW-1185">Reference proteome</keyword>
<proteinExistence type="predicted"/>
<protein>
    <submittedName>
        <fullName evidence="4">Uncharacterized protein</fullName>
    </submittedName>
</protein>